<sequence length="222" mass="25154">MRAYGRKVRALIAEHLEGPESDQVIAPVSLASPLFDERLCAMPPREAAAEMGHALRFHLEERIKREDPEKYVRLSQRLEEILREMPGRFEEQIEAFGPLIEQARQEDEEDPRLAGLSPLEQRLYRLLDREAVENPDIDTSAADLRSVVGTVCDTAAHTMAKAAYQGQHQDLALLADKIRMDLVKGRLRPVCTEWTALRDLAERLAAYAAQNRASFLARLRGE</sequence>
<dbReference type="EMBL" id="VAWE01000001">
    <property type="protein sequence ID" value="TLQ45826.1"/>
    <property type="molecule type" value="Genomic_DNA"/>
</dbReference>
<name>A0A5R9E7K2_9ACTN</name>
<dbReference type="AlphaFoldDB" id="A0A5R9E7K2"/>
<gene>
    <name evidence="1" type="ORF">FEF34_25030</name>
</gene>
<keyword evidence="2" id="KW-1185">Reference proteome</keyword>
<evidence type="ECO:0000313" key="1">
    <source>
        <dbReference type="EMBL" id="TLQ45826.1"/>
    </source>
</evidence>
<protein>
    <recommendedName>
        <fullName evidence="3">DUF3387 domain-containing protein</fullName>
    </recommendedName>
</protein>
<reference evidence="1 2" key="1">
    <citation type="submission" date="2019-05" db="EMBL/GenBank/DDBJ databases">
        <title>Streptomyces marianii sp. nov., a novel marine actinomycete from southern coast of India.</title>
        <authorList>
            <person name="Iniyan A.M."/>
            <person name="Wink J."/>
            <person name="Ramprasad E."/>
            <person name="Ramana C.V."/>
            <person name="Bunk B."/>
            <person name="Sproer C."/>
            <person name="Joseph F.-J.R.S."/>
            <person name="Vincent S.G.P."/>
        </authorList>
    </citation>
    <scope>NUCLEOTIDE SEQUENCE [LARGE SCALE GENOMIC DNA]</scope>
    <source>
        <strain evidence="1 2">ICN19</strain>
    </source>
</reference>
<evidence type="ECO:0000313" key="2">
    <source>
        <dbReference type="Proteomes" id="UP000305921"/>
    </source>
</evidence>
<dbReference type="OrthoDB" id="9758243at2"/>
<organism evidence="1 2">
    <name type="scientific">Streptomyces marianii</name>
    <dbReference type="NCBI Taxonomy" id="1817406"/>
    <lineage>
        <taxon>Bacteria</taxon>
        <taxon>Bacillati</taxon>
        <taxon>Actinomycetota</taxon>
        <taxon>Actinomycetes</taxon>
        <taxon>Kitasatosporales</taxon>
        <taxon>Streptomycetaceae</taxon>
        <taxon>Streptomyces</taxon>
    </lineage>
</organism>
<accession>A0A5R9E7K2</accession>
<evidence type="ECO:0008006" key="3">
    <source>
        <dbReference type="Google" id="ProtNLM"/>
    </source>
</evidence>
<dbReference type="Proteomes" id="UP000305921">
    <property type="component" value="Unassembled WGS sequence"/>
</dbReference>
<proteinExistence type="predicted"/>
<comment type="caution">
    <text evidence="1">The sequence shown here is derived from an EMBL/GenBank/DDBJ whole genome shotgun (WGS) entry which is preliminary data.</text>
</comment>
<dbReference type="RefSeq" id="WP_138055154.1">
    <property type="nucleotide sequence ID" value="NZ_VAWE01000001.1"/>
</dbReference>